<evidence type="ECO:0000256" key="1">
    <source>
        <dbReference type="ARBA" id="ARBA00022747"/>
    </source>
</evidence>
<dbReference type="Pfam" id="PF11867">
    <property type="entry name" value="T1RH-like_C"/>
    <property type="match status" value="1"/>
</dbReference>
<protein>
    <submittedName>
        <fullName evidence="3">DUF3387 domain-containing protein</fullName>
    </submittedName>
</protein>
<keyword evidence="4" id="KW-1185">Reference proteome</keyword>
<dbReference type="RefSeq" id="WP_301414695.1">
    <property type="nucleotide sequence ID" value="NZ_CP098023.1"/>
</dbReference>
<evidence type="ECO:0000259" key="2">
    <source>
        <dbReference type="Pfam" id="PF11867"/>
    </source>
</evidence>
<dbReference type="Gene3D" id="3.40.50.300">
    <property type="entry name" value="P-loop containing nucleotide triphosphate hydrolases"/>
    <property type="match status" value="1"/>
</dbReference>
<dbReference type="InterPro" id="IPR051268">
    <property type="entry name" value="Type-I_R_enzyme_R_subunit"/>
</dbReference>
<dbReference type="InterPro" id="IPR027417">
    <property type="entry name" value="P-loop_NTPase"/>
</dbReference>
<dbReference type="Proteomes" id="UP001321520">
    <property type="component" value="Chromosome"/>
</dbReference>
<gene>
    <name evidence="3" type="ORF">M8T91_13535</name>
</gene>
<evidence type="ECO:0000313" key="4">
    <source>
        <dbReference type="Proteomes" id="UP001321520"/>
    </source>
</evidence>
<organism evidence="3 4">
    <name type="scientific">Microbulbifer spongiae</name>
    <dbReference type="NCBI Taxonomy" id="2944933"/>
    <lineage>
        <taxon>Bacteria</taxon>
        <taxon>Pseudomonadati</taxon>
        <taxon>Pseudomonadota</taxon>
        <taxon>Gammaproteobacteria</taxon>
        <taxon>Cellvibrionales</taxon>
        <taxon>Microbulbiferaceae</taxon>
        <taxon>Microbulbifer</taxon>
    </lineage>
</organism>
<reference evidence="3 4" key="1">
    <citation type="submission" date="2022-05" db="EMBL/GenBank/DDBJ databases">
        <title>Microbulbifer sp. nov., isolated from sponge.</title>
        <authorList>
            <person name="Gao L."/>
        </authorList>
    </citation>
    <scope>NUCLEOTIDE SEQUENCE [LARGE SCALE GENOMIC DNA]</scope>
    <source>
        <strain evidence="3 4">MI-G</strain>
    </source>
</reference>
<dbReference type="InterPro" id="IPR021810">
    <property type="entry name" value="T1RH-like_C"/>
</dbReference>
<dbReference type="PANTHER" id="PTHR30195">
    <property type="entry name" value="TYPE I SITE-SPECIFIC DEOXYRIBONUCLEASE PROTEIN SUBUNIT M AND R"/>
    <property type="match status" value="1"/>
</dbReference>
<evidence type="ECO:0000313" key="3">
    <source>
        <dbReference type="EMBL" id="WKD48909.1"/>
    </source>
</evidence>
<keyword evidence="1" id="KW-0680">Restriction system</keyword>
<name>A0ABY9E7A1_9GAMM</name>
<proteinExistence type="predicted"/>
<dbReference type="PANTHER" id="PTHR30195:SF15">
    <property type="entry name" value="TYPE I RESTRICTION ENZYME HINDI ENDONUCLEASE SUBUNIT"/>
    <property type="match status" value="1"/>
</dbReference>
<accession>A0ABY9E7A1</accession>
<feature type="domain" description="Type I restriction enzyme HindI endonuclease subunit-like C-terminal" evidence="2">
    <location>
        <begin position="57"/>
        <end position="97"/>
    </location>
</feature>
<dbReference type="EMBL" id="CP098023">
    <property type="protein sequence ID" value="WKD48909.1"/>
    <property type="molecule type" value="Genomic_DNA"/>
</dbReference>
<sequence>MYIDKPVSKRNLIQTISRVSCKVGGKRKGLVVDYIGIKTKMNQAMKDFGSSCEDNVEDIKAKLQVKLILLLAEFGYPPIANDEVFKEILEQAENFKKHQMA</sequence>